<keyword evidence="1" id="KW-0808">Transferase</keyword>
<dbReference type="Pfam" id="PF00534">
    <property type="entry name" value="Glycos_transf_1"/>
    <property type="match status" value="1"/>
</dbReference>
<evidence type="ECO:0000313" key="3">
    <source>
        <dbReference type="EMBL" id="OHA93031.1"/>
    </source>
</evidence>
<evidence type="ECO:0000313" key="4">
    <source>
        <dbReference type="Proteomes" id="UP000179264"/>
    </source>
</evidence>
<dbReference type="CDD" id="cd03801">
    <property type="entry name" value="GT4_PimA-like"/>
    <property type="match status" value="1"/>
</dbReference>
<dbReference type="PANTHER" id="PTHR46401">
    <property type="entry name" value="GLYCOSYLTRANSFERASE WBBK-RELATED"/>
    <property type="match status" value="1"/>
</dbReference>
<evidence type="ECO:0000259" key="2">
    <source>
        <dbReference type="Pfam" id="PF00534"/>
    </source>
</evidence>
<evidence type="ECO:0000256" key="1">
    <source>
        <dbReference type="ARBA" id="ARBA00022679"/>
    </source>
</evidence>
<dbReference type="Gene3D" id="3.40.50.2000">
    <property type="entry name" value="Glycogen Phosphorylase B"/>
    <property type="match status" value="1"/>
</dbReference>
<dbReference type="InterPro" id="IPR001296">
    <property type="entry name" value="Glyco_trans_1"/>
</dbReference>
<reference evidence="3 4" key="1">
    <citation type="journal article" date="2016" name="Nat. Commun.">
        <title>Thousands of microbial genomes shed light on interconnected biogeochemical processes in an aquifer system.</title>
        <authorList>
            <person name="Anantharaman K."/>
            <person name="Brown C.T."/>
            <person name="Hug L.A."/>
            <person name="Sharon I."/>
            <person name="Castelle C.J."/>
            <person name="Probst A.J."/>
            <person name="Thomas B.C."/>
            <person name="Singh A."/>
            <person name="Wilkins M.J."/>
            <person name="Karaoz U."/>
            <person name="Brodie E.L."/>
            <person name="Williams K.H."/>
            <person name="Hubbard S.S."/>
            <person name="Banfield J.F."/>
        </authorList>
    </citation>
    <scope>NUCLEOTIDE SEQUENCE [LARGE SCALE GENOMIC DNA]</scope>
</reference>
<gene>
    <name evidence="3" type="ORF">A2W58_02065</name>
</gene>
<name>A0A1G2T8V8_9BACT</name>
<dbReference type="PANTHER" id="PTHR46401:SF2">
    <property type="entry name" value="GLYCOSYLTRANSFERASE WBBK-RELATED"/>
    <property type="match status" value="1"/>
</dbReference>
<dbReference type="AlphaFoldDB" id="A0A1G2T8V8"/>
<organism evidence="3 4">
    <name type="scientific">Candidatus Zambryskibacteria bacterium RIFCSPHIGHO2_02_38_10.5</name>
    <dbReference type="NCBI Taxonomy" id="1802742"/>
    <lineage>
        <taxon>Bacteria</taxon>
        <taxon>Candidatus Zambryskiibacteriota</taxon>
    </lineage>
</organism>
<dbReference type="GO" id="GO:0016757">
    <property type="term" value="F:glycosyltransferase activity"/>
    <property type="evidence" value="ECO:0007669"/>
    <property type="project" value="InterPro"/>
</dbReference>
<comment type="caution">
    <text evidence="3">The sequence shown here is derived from an EMBL/GenBank/DDBJ whole genome shotgun (WGS) entry which is preliminary data.</text>
</comment>
<feature type="domain" description="Glycosyl transferase family 1" evidence="2">
    <location>
        <begin position="164"/>
        <end position="281"/>
    </location>
</feature>
<sequence length="340" mass="38249">MRLLIFTQKVDSMDPVLGFFHGWIKKISERALSVSVICLEKGSFDLAKNVTVYSLGKEKAVSKFRYIINLYKYLWLISGSYDKVFVHMNEEYVLLAGLYWKLKGIPVYLWRNHPYGSILTRFAVLLSTKVFCTSIQSFTTRFEKTVIMPAGIDTELFKPVAHIIRQKYSVCMVSRIAPIKHIELALSAVKELVSSGSQISLIIVGSPIQKDFDYLAFLKSIVLEQNLSSSVSFMEAVSQDKLPEIYSSHEIYLNLTPSGSFDKTIVEASACGAIPLVSNTSLTNLLPDICITEATPKAIASSIQRLFDPHQRLEIQQKLGSFTQSQSLNVLMKKLVKELN</sequence>
<proteinExistence type="predicted"/>
<dbReference type="SUPFAM" id="SSF53756">
    <property type="entry name" value="UDP-Glycosyltransferase/glycogen phosphorylase"/>
    <property type="match status" value="1"/>
</dbReference>
<dbReference type="EMBL" id="MHVL01000028">
    <property type="protein sequence ID" value="OHA93031.1"/>
    <property type="molecule type" value="Genomic_DNA"/>
</dbReference>
<accession>A0A1G2T8V8</accession>
<protein>
    <recommendedName>
        <fullName evidence="2">Glycosyl transferase family 1 domain-containing protein</fullName>
    </recommendedName>
</protein>
<dbReference type="Proteomes" id="UP000179264">
    <property type="component" value="Unassembled WGS sequence"/>
</dbReference>